<dbReference type="KEGG" id="ovi:T265_14622"/>
<evidence type="ECO:0000313" key="6">
    <source>
        <dbReference type="Proteomes" id="UP000054324"/>
    </source>
</evidence>
<organism evidence="5 6">
    <name type="scientific">Opisthorchis viverrini</name>
    <name type="common">Southeast Asian liver fluke</name>
    <dbReference type="NCBI Taxonomy" id="6198"/>
    <lineage>
        <taxon>Eukaryota</taxon>
        <taxon>Metazoa</taxon>
        <taxon>Spiralia</taxon>
        <taxon>Lophotrochozoa</taxon>
        <taxon>Platyhelminthes</taxon>
        <taxon>Trematoda</taxon>
        <taxon>Digenea</taxon>
        <taxon>Opisthorchiida</taxon>
        <taxon>Opisthorchiata</taxon>
        <taxon>Opisthorchiidae</taxon>
        <taxon>Opisthorchis</taxon>
    </lineage>
</organism>
<dbReference type="SUPFAM" id="SSF48317">
    <property type="entry name" value="Acid phosphatase/Vanadium-dependent haloperoxidase"/>
    <property type="match status" value="1"/>
</dbReference>
<feature type="domain" description="Phosphatidic acid phosphatase type 2/haloperoxidase" evidence="3">
    <location>
        <begin position="454"/>
        <end position="518"/>
    </location>
</feature>
<feature type="region of interest" description="Disordered" evidence="1">
    <location>
        <begin position="1"/>
        <end position="29"/>
    </location>
</feature>
<evidence type="ECO:0000259" key="3">
    <source>
        <dbReference type="Pfam" id="PF01569"/>
    </source>
</evidence>
<feature type="transmembrane region" description="Helical" evidence="2">
    <location>
        <begin position="506"/>
        <end position="529"/>
    </location>
</feature>
<dbReference type="CTD" id="20328788"/>
<dbReference type="OrthoDB" id="10266771at2759"/>
<accession>A0A074ZJK0</accession>
<gene>
    <name evidence="5" type="ORF">T265_14622</name>
</gene>
<dbReference type="Pfam" id="PF01569">
    <property type="entry name" value="PAP2"/>
    <property type="match status" value="1"/>
</dbReference>
<dbReference type="STRING" id="6198.A0A074ZJK0"/>
<evidence type="ECO:0000313" key="5">
    <source>
        <dbReference type="EMBL" id="KER23545.1"/>
    </source>
</evidence>
<dbReference type="InterPro" id="IPR048324">
    <property type="entry name" value="ZSWIM1-3_RNaseH-like"/>
</dbReference>
<dbReference type="InterPro" id="IPR000326">
    <property type="entry name" value="PAP2/HPO"/>
</dbReference>
<dbReference type="Proteomes" id="UP000054324">
    <property type="component" value="Unassembled WGS sequence"/>
</dbReference>
<dbReference type="EMBL" id="KL596845">
    <property type="protein sequence ID" value="KER23545.1"/>
    <property type="molecule type" value="Genomic_DNA"/>
</dbReference>
<reference evidence="5 6" key="1">
    <citation type="submission" date="2013-11" db="EMBL/GenBank/DDBJ databases">
        <title>Opisthorchis viverrini - life in the bile duct.</title>
        <authorList>
            <person name="Young N.D."/>
            <person name="Nagarajan N."/>
            <person name="Lin S.J."/>
            <person name="Korhonen P.K."/>
            <person name="Jex A.R."/>
            <person name="Hall R.S."/>
            <person name="Safavi-Hemami H."/>
            <person name="Kaewkong W."/>
            <person name="Bertrand D."/>
            <person name="Gao S."/>
            <person name="Seet Q."/>
            <person name="Wongkham S."/>
            <person name="Teh B.T."/>
            <person name="Wongkham C."/>
            <person name="Intapan P.M."/>
            <person name="Maleewong W."/>
            <person name="Yang X."/>
            <person name="Hu M."/>
            <person name="Wang Z."/>
            <person name="Hofmann A."/>
            <person name="Sternberg P.W."/>
            <person name="Tan P."/>
            <person name="Wang J."/>
            <person name="Gasser R.B."/>
        </authorList>
    </citation>
    <scope>NUCLEOTIDE SEQUENCE [LARGE SCALE GENOMIC DNA]</scope>
</reference>
<feature type="domain" description="ZSWIM1/3 RNaseH-like" evidence="4">
    <location>
        <begin position="159"/>
        <end position="224"/>
    </location>
</feature>
<dbReference type="Gene3D" id="1.20.144.10">
    <property type="entry name" value="Phosphatidic acid phosphatase type 2/haloperoxidase"/>
    <property type="match status" value="1"/>
</dbReference>
<evidence type="ECO:0000256" key="1">
    <source>
        <dbReference type="SAM" id="MobiDB-lite"/>
    </source>
</evidence>
<keyword evidence="6" id="KW-1185">Reference proteome</keyword>
<dbReference type="AlphaFoldDB" id="A0A074ZJK0"/>
<evidence type="ECO:0000256" key="2">
    <source>
        <dbReference type="SAM" id="Phobius"/>
    </source>
</evidence>
<keyword evidence="2" id="KW-0472">Membrane</keyword>
<dbReference type="Pfam" id="PF21056">
    <property type="entry name" value="ZSWIM1-3_RNaseH-like"/>
    <property type="match status" value="1"/>
</dbReference>
<feature type="non-terminal residue" evidence="5">
    <location>
        <position position="1"/>
    </location>
</feature>
<proteinExistence type="predicted"/>
<keyword evidence="2" id="KW-0812">Transmembrane</keyword>
<keyword evidence="2" id="KW-1133">Transmembrane helix</keyword>
<name>A0A074ZJK0_OPIVI</name>
<dbReference type="RefSeq" id="XP_009172716.1">
    <property type="nucleotide sequence ID" value="XM_009174452.1"/>
</dbReference>
<dbReference type="GeneID" id="20328788"/>
<protein>
    <submittedName>
        <fullName evidence="5">Uncharacterized protein</fullName>
    </submittedName>
</protein>
<sequence>TSDGRNTNFAAGVAGSRTHHRSGAAQQSDPSYRVFDPYCMLPAPQDGMPLGDPNRDLWINKFLCDRLPLNRRLTEDELGTCKALPKCGTLSCEMRQFVTDEFNKILTTQDLYNYRRDRARPCVPVRGRSLYPHTFLPMAADSVVPTLLRCSKCSRNACNNRLGYKHYTVLITDGMGTRLLVMYAFVESEQFAPMRKLFGFFKEMISETYPVKTFVMDTLAAQIGAASVAFGCDIMLCYFYVRKAIGKHVVPSTDPRQPVSEIIKEQTSPIKSSRAGRLERWAQYSIQQFIWPPASLDTEFRPSIERWTVKMEPPSASEVSEYISPLKRRRSPGPGDLPPALFTDGGEFLNQCPSSLFFPIWVNEISPDSVSLTPCHTGQIEQFNINEVIEPKRVLFSVPDSEWQKQRGGQLLVWQRGVKEITGRSGAVGATRHPGWGPRGPHCAWLETLQDMAGHASRAILLLWLLPDMFHFQQWHLMLLGVWALVVCVSRYAMQRHHLTDILAGVLLGFLQYHFVILIDWPALLYTLWFGR</sequence>
<dbReference type="InterPro" id="IPR036938">
    <property type="entry name" value="PAP2/HPO_sf"/>
</dbReference>
<feature type="transmembrane region" description="Helical" evidence="2">
    <location>
        <begin position="475"/>
        <end position="494"/>
    </location>
</feature>
<evidence type="ECO:0000259" key="4">
    <source>
        <dbReference type="Pfam" id="PF21056"/>
    </source>
</evidence>